<evidence type="ECO:0000256" key="6">
    <source>
        <dbReference type="ARBA" id="ARBA00023136"/>
    </source>
</evidence>
<dbReference type="InterPro" id="IPR036890">
    <property type="entry name" value="HATPase_C_sf"/>
</dbReference>
<reference evidence="10 11" key="1">
    <citation type="submission" date="2018-07" db="EMBL/GenBank/DDBJ databases">
        <title>Genomic Encyclopedia of Type Strains, Phase III (KMG-III): the genomes of soil and plant-associated and newly described type strains.</title>
        <authorList>
            <person name="Whitman W."/>
        </authorList>
    </citation>
    <scope>NUCLEOTIDE SEQUENCE [LARGE SCALE GENOMIC DNA]</scope>
    <source>
        <strain evidence="10 11">CECT 7287</strain>
    </source>
</reference>
<dbReference type="PROSITE" id="PS50885">
    <property type="entry name" value="HAMP"/>
    <property type="match status" value="1"/>
</dbReference>
<proteinExistence type="predicted"/>
<evidence type="ECO:0000313" key="11">
    <source>
        <dbReference type="Proteomes" id="UP000256977"/>
    </source>
</evidence>
<dbReference type="CDD" id="cd06225">
    <property type="entry name" value="HAMP"/>
    <property type="match status" value="1"/>
</dbReference>
<evidence type="ECO:0000256" key="7">
    <source>
        <dbReference type="SAM" id="Coils"/>
    </source>
</evidence>
<keyword evidence="6 8" id="KW-0472">Membrane</keyword>
<dbReference type="InterPro" id="IPR003594">
    <property type="entry name" value="HATPase_dom"/>
</dbReference>
<dbReference type="Gene3D" id="3.30.565.10">
    <property type="entry name" value="Histidine kinase-like ATPase, C-terminal domain"/>
    <property type="match status" value="1"/>
</dbReference>
<accession>A0A3D9IMR4</accession>
<keyword evidence="11" id="KW-1185">Reference proteome</keyword>
<keyword evidence="2" id="KW-1003">Cell membrane</keyword>
<evidence type="ECO:0000256" key="1">
    <source>
        <dbReference type="ARBA" id="ARBA00004651"/>
    </source>
</evidence>
<dbReference type="Pfam" id="PF00672">
    <property type="entry name" value="HAMP"/>
    <property type="match status" value="1"/>
</dbReference>
<keyword evidence="4" id="KW-0808">Transferase</keyword>
<dbReference type="Proteomes" id="UP000256977">
    <property type="component" value="Unassembled WGS sequence"/>
</dbReference>
<evidence type="ECO:0000259" key="9">
    <source>
        <dbReference type="PROSITE" id="PS50885"/>
    </source>
</evidence>
<dbReference type="RefSeq" id="WP_116063911.1">
    <property type="nucleotide sequence ID" value="NZ_QRDZ01000027.1"/>
</dbReference>
<evidence type="ECO:0000256" key="4">
    <source>
        <dbReference type="ARBA" id="ARBA00022679"/>
    </source>
</evidence>
<feature type="transmembrane region" description="Helical" evidence="8">
    <location>
        <begin position="12"/>
        <end position="36"/>
    </location>
</feature>
<keyword evidence="3" id="KW-0597">Phosphoprotein</keyword>
<dbReference type="SMART" id="SM00304">
    <property type="entry name" value="HAMP"/>
    <property type="match status" value="1"/>
</dbReference>
<dbReference type="Pfam" id="PF02518">
    <property type="entry name" value="HATPase_c"/>
    <property type="match status" value="1"/>
</dbReference>
<keyword evidence="8" id="KW-1133">Transmembrane helix</keyword>
<evidence type="ECO:0000256" key="3">
    <source>
        <dbReference type="ARBA" id="ARBA00022553"/>
    </source>
</evidence>
<comment type="caution">
    <text evidence="10">The sequence shown here is derived from an EMBL/GenBank/DDBJ whole genome shotgun (WGS) entry which is preliminary data.</text>
</comment>
<evidence type="ECO:0000313" key="10">
    <source>
        <dbReference type="EMBL" id="RED63001.1"/>
    </source>
</evidence>
<dbReference type="PANTHER" id="PTHR34220:SF7">
    <property type="entry name" value="SENSOR HISTIDINE KINASE YPDA"/>
    <property type="match status" value="1"/>
</dbReference>
<dbReference type="SUPFAM" id="SSF158472">
    <property type="entry name" value="HAMP domain-like"/>
    <property type="match status" value="1"/>
</dbReference>
<gene>
    <name evidence="10" type="ORF">DFP98_127103</name>
</gene>
<evidence type="ECO:0000256" key="2">
    <source>
        <dbReference type="ARBA" id="ARBA00022475"/>
    </source>
</evidence>
<feature type="transmembrane region" description="Helical" evidence="8">
    <location>
        <begin position="301"/>
        <end position="319"/>
    </location>
</feature>
<dbReference type="EMBL" id="QRDZ01000027">
    <property type="protein sequence ID" value="RED63001.1"/>
    <property type="molecule type" value="Genomic_DNA"/>
</dbReference>
<dbReference type="PANTHER" id="PTHR34220">
    <property type="entry name" value="SENSOR HISTIDINE KINASE YPDA"/>
    <property type="match status" value="1"/>
</dbReference>
<evidence type="ECO:0000256" key="5">
    <source>
        <dbReference type="ARBA" id="ARBA00022777"/>
    </source>
</evidence>
<feature type="coiled-coil region" evidence="7">
    <location>
        <begin position="358"/>
        <end position="395"/>
    </location>
</feature>
<dbReference type="SUPFAM" id="SSF55874">
    <property type="entry name" value="ATPase domain of HSP90 chaperone/DNA topoisomerase II/histidine kinase"/>
    <property type="match status" value="1"/>
</dbReference>
<dbReference type="InterPro" id="IPR003660">
    <property type="entry name" value="HAMP_dom"/>
</dbReference>
<feature type="domain" description="HAMP" evidence="9">
    <location>
        <begin position="321"/>
        <end position="373"/>
    </location>
</feature>
<dbReference type="Pfam" id="PF06580">
    <property type="entry name" value="His_kinase"/>
    <property type="match status" value="1"/>
</dbReference>
<name>A0A3D9IMR4_9BACL</name>
<keyword evidence="8" id="KW-0812">Transmembrane</keyword>
<keyword evidence="5 10" id="KW-0418">Kinase</keyword>
<evidence type="ECO:0000256" key="8">
    <source>
        <dbReference type="SAM" id="Phobius"/>
    </source>
</evidence>
<dbReference type="AlphaFoldDB" id="A0A3D9IMR4"/>
<dbReference type="OrthoDB" id="2499756at2"/>
<dbReference type="GO" id="GO:0005886">
    <property type="term" value="C:plasma membrane"/>
    <property type="evidence" value="ECO:0007669"/>
    <property type="project" value="UniProtKB-SubCell"/>
</dbReference>
<dbReference type="InterPro" id="IPR010559">
    <property type="entry name" value="Sig_transdc_His_kin_internal"/>
</dbReference>
<dbReference type="SMART" id="SM00387">
    <property type="entry name" value="HATPase_c"/>
    <property type="match status" value="1"/>
</dbReference>
<organism evidence="10 11">
    <name type="scientific">Cohnella phaseoli</name>
    <dbReference type="NCBI Taxonomy" id="456490"/>
    <lineage>
        <taxon>Bacteria</taxon>
        <taxon>Bacillati</taxon>
        <taxon>Bacillota</taxon>
        <taxon>Bacilli</taxon>
        <taxon>Bacillales</taxon>
        <taxon>Paenibacillaceae</taxon>
        <taxon>Cohnella</taxon>
    </lineage>
</organism>
<comment type="subcellular location">
    <subcellularLocation>
        <location evidence="1">Cell membrane</location>
        <topology evidence="1">Multi-pass membrane protein</topology>
    </subcellularLocation>
</comment>
<dbReference type="Gene3D" id="6.10.340.10">
    <property type="match status" value="1"/>
</dbReference>
<protein>
    <submittedName>
        <fullName evidence="10">Two-component system sensor histidine kinase YesM</fullName>
    </submittedName>
</protein>
<dbReference type="GO" id="GO:0000155">
    <property type="term" value="F:phosphorelay sensor kinase activity"/>
    <property type="evidence" value="ECO:0007669"/>
    <property type="project" value="InterPro"/>
</dbReference>
<sequence length="594" mass="67109">MRNPFKTFSFSVTFFTSFLFISAVLIALLGSTGYYITNQEVVDKTISSRRLLLNEINKQIELQLQTVENDSLVISSNPVVIQYLQKSESSFERIEQNAEVIDLLSRHSYVNEAVHSVQLYAVNTTVSTHIGANGVFAYDILKNSPSYETIRNADSAWFGARPLEVAGYLVGKEGVVSFMRKVLSSKGEEIGILSFNLKLSYFRQLMSGDTADGARYVLDTSLRLMVDSDPETEHAVPYDELADRLPGIMDGAAEGANYAVAELGVKRLLIWSKQQRTGWTTMDVIPWNEITQGSRKIQQTIGLAVALCVVLAITMAFFLSRQFVRPIRRLIQAMNRMKQGHLDLRVENDYENEFGYLNKNFNQMTQNLAQLLEEVNEQNRRKREAEMRVLQEQINPHFLYNTLDTMNWHAIESGADEISRMLSLLGRMLRIGLSSGASFITVAKELEHLHCYAELQKIRYRNHVGFEFDLPESLDDYYMPKLTLQPFVENALIHGFHSGRRGTIRVTGRAEEGKLIFTVEDDGHGMDPAALPAAREHTGFRNVRERIELYFGFEYGIDVDSRPGAGTKVVVSLPMLDREPINVEGKSREGDGGA</sequence>
<dbReference type="InterPro" id="IPR050640">
    <property type="entry name" value="Bact_2-comp_sensor_kinase"/>
</dbReference>
<keyword evidence="7" id="KW-0175">Coiled coil</keyword>